<evidence type="ECO:0000313" key="4">
    <source>
        <dbReference type="EMBL" id="KAL1301417.1"/>
    </source>
</evidence>
<dbReference type="InterPro" id="IPR005123">
    <property type="entry name" value="Oxoglu/Fe-dep_dioxygenase_dom"/>
</dbReference>
<feature type="domain" description="Fe2OG dioxygenase" evidence="3">
    <location>
        <begin position="184"/>
        <end position="288"/>
    </location>
</feature>
<evidence type="ECO:0000313" key="5">
    <source>
        <dbReference type="Proteomes" id="UP001562354"/>
    </source>
</evidence>
<proteinExistence type="inferred from homology"/>
<dbReference type="InterPro" id="IPR027443">
    <property type="entry name" value="IPNS-like_sf"/>
</dbReference>
<keyword evidence="2" id="KW-0408">Iron</keyword>
<dbReference type="PRINTS" id="PR00682">
    <property type="entry name" value="IPNSYNTHASE"/>
</dbReference>
<keyword evidence="5" id="KW-1185">Reference proteome</keyword>
<dbReference type="EMBL" id="JBFMKM010000013">
    <property type="protein sequence ID" value="KAL1301417.1"/>
    <property type="molecule type" value="Genomic_DNA"/>
</dbReference>
<dbReference type="InterPro" id="IPR050231">
    <property type="entry name" value="Iron_ascorbate_oxido_reductase"/>
</dbReference>
<organism evidence="4 5">
    <name type="scientific">Neodothiora populina</name>
    <dbReference type="NCBI Taxonomy" id="2781224"/>
    <lineage>
        <taxon>Eukaryota</taxon>
        <taxon>Fungi</taxon>
        <taxon>Dikarya</taxon>
        <taxon>Ascomycota</taxon>
        <taxon>Pezizomycotina</taxon>
        <taxon>Dothideomycetes</taxon>
        <taxon>Dothideomycetidae</taxon>
        <taxon>Dothideales</taxon>
        <taxon>Dothioraceae</taxon>
        <taxon>Neodothiora</taxon>
    </lineage>
</organism>
<reference evidence="4 5" key="1">
    <citation type="submission" date="2024-07" db="EMBL/GenBank/DDBJ databases">
        <title>Draft sequence of the Neodothiora populina.</title>
        <authorList>
            <person name="Drown D.D."/>
            <person name="Schuette U.S."/>
            <person name="Buechlein A.B."/>
            <person name="Rusch D.R."/>
            <person name="Winton L.W."/>
            <person name="Adams G.A."/>
        </authorList>
    </citation>
    <scope>NUCLEOTIDE SEQUENCE [LARGE SCALE GENOMIC DNA]</scope>
    <source>
        <strain evidence="4 5">CPC 39397</strain>
    </source>
</reference>
<evidence type="ECO:0000256" key="2">
    <source>
        <dbReference type="RuleBase" id="RU003682"/>
    </source>
</evidence>
<dbReference type="GeneID" id="95979373"/>
<dbReference type="SUPFAM" id="SSF51197">
    <property type="entry name" value="Clavaminate synthase-like"/>
    <property type="match status" value="1"/>
</dbReference>
<dbReference type="PANTHER" id="PTHR47990">
    <property type="entry name" value="2-OXOGLUTARATE (2OG) AND FE(II)-DEPENDENT OXYGENASE SUPERFAMILY PROTEIN-RELATED"/>
    <property type="match status" value="1"/>
</dbReference>
<dbReference type="InterPro" id="IPR026992">
    <property type="entry name" value="DIOX_N"/>
</dbReference>
<sequence length="321" mass="35586">MATLSKSESGGLRFTIPTVDLTAYLDDSESHEADKIVAKIRDACKASGFLQIVGHGVPSSLQHQVFNAAKKVFDLPDAEKMQLRGQNGRGYEIFGAQILQVGARPDFREGYSIGPDWSHLCPPYRDFQHPNIWPPAHLISEADFKHPLLDYHKRLSALCGTLMTILGRGLLNVDTSVFTKFSEDPLATSKLIHYPPHPVAGDSLQFGAGAHSDFGAITLLLQDQSAGLQVLNRSTGKWINVPPNKDAYVVNVGDMLDRWTKGEYKSNLHRVINASGTDRYSIPFFYDGNLDCVIKPLDGSNGEHYTVEEYMQSRYAATYKN</sequence>
<keyword evidence="2" id="KW-0479">Metal-binding</keyword>
<keyword evidence="2" id="KW-0560">Oxidoreductase</keyword>
<dbReference type="PROSITE" id="PS51471">
    <property type="entry name" value="FE2OG_OXY"/>
    <property type="match status" value="1"/>
</dbReference>
<gene>
    <name evidence="4" type="ORF">AAFC00_005674</name>
</gene>
<comment type="similarity">
    <text evidence="1 2">Belongs to the iron/ascorbate-dependent oxidoreductase family.</text>
</comment>
<dbReference type="RefSeq" id="XP_069197693.1">
    <property type="nucleotide sequence ID" value="XM_069345491.1"/>
</dbReference>
<dbReference type="InterPro" id="IPR044861">
    <property type="entry name" value="IPNS-like_FE2OG_OXY"/>
</dbReference>
<dbReference type="Proteomes" id="UP001562354">
    <property type="component" value="Unassembled WGS sequence"/>
</dbReference>
<accession>A0ABR3P5R1</accession>
<evidence type="ECO:0000259" key="3">
    <source>
        <dbReference type="PROSITE" id="PS51471"/>
    </source>
</evidence>
<comment type="caution">
    <text evidence="4">The sequence shown here is derived from an EMBL/GenBank/DDBJ whole genome shotgun (WGS) entry which is preliminary data.</text>
</comment>
<dbReference type="Gene3D" id="2.60.120.330">
    <property type="entry name" value="B-lactam Antibiotic, Isopenicillin N Synthase, Chain"/>
    <property type="match status" value="1"/>
</dbReference>
<dbReference type="Pfam" id="PF03171">
    <property type="entry name" value="2OG-FeII_Oxy"/>
    <property type="match status" value="1"/>
</dbReference>
<evidence type="ECO:0000256" key="1">
    <source>
        <dbReference type="ARBA" id="ARBA00008056"/>
    </source>
</evidence>
<name>A0ABR3P5R1_9PEZI</name>
<dbReference type="Pfam" id="PF14226">
    <property type="entry name" value="DIOX_N"/>
    <property type="match status" value="1"/>
</dbReference>
<protein>
    <recommendedName>
        <fullName evidence="3">Fe2OG dioxygenase domain-containing protein</fullName>
    </recommendedName>
</protein>